<comment type="caution">
    <text evidence="1">The sequence shown here is derived from an EMBL/GenBank/DDBJ whole genome shotgun (WGS) entry which is preliminary data.</text>
</comment>
<gene>
    <name evidence="1" type="ORF">Bpfe_005423</name>
</gene>
<reference evidence="1" key="1">
    <citation type="journal article" date="2023" name="PLoS Negl. Trop. Dis.">
        <title>A genome sequence for Biomphalaria pfeifferi, the major vector snail for the human-infecting parasite Schistosoma mansoni.</title>
        <authorList>
            <person name="Bu L."/>
            <person name="Lu L."/>
            <person name="Laidemitt M.R."/>
            <person name="Zhang S.M."/>
            <person name="Mutuku M."/>
            <person name="Mkoji G."/>
            <person name="Steinauer M."/>
            <person name="Loker E.S."/>
        </authorList>
    </citation>
    <scope>NUCLEOTIDE SEQUENCE</scope>
    <source>
        <strain evidence="1">KasaAsao</strain>
    </source>
</reference>
<evidence type="ECO:0000313" key="1">
    <source>
        <dbReference type="EMBL" id="KAK0065397.1"/>
    </source>
</evidence>
<organism evidence="1 2">
    <name type="scientific">Biomphalaria pfeifferi</name>
    <name type="common">Bloodfluke planorb</name>
    <name type="synonym">Freshwater snail</name>
    <dbReference type="NCBI Taxonomy" id="112525"/>
    <lineage>
        <taxon>Eukaryota</taxon>
        <taxon>Metazoa</taxon>
        <taxon>Spiralia</taxon>
        <taxon>Lophotrochozoa</taxon>
        <taxon>Mollusca</taxon>
        <taxon>Gastropoda</taxon>
        <taxon>Heterobranchia</taxon>
        <taxon>Euthyneura</taxon>
        <taxon>Panpulmonata</taxon>
        <taxon>Hygrophila</taxon>
        <taxon>Lymnaeoidea</taxon>
        <taxon>Planorbidae</taxon>
        <taxon>Biomphalaria</taxon>
    </lineage>
</organism>
<name>A0AAD8C2P8_BIOPF</name>
<accession>A0AAD8C2P8</accession>
<protein>
    <submittedName>
        <fullName evidence="1">Uncharacterized protein</fullName>
    </submittedName>
</protein>
<dbReference type="Proteomes" id="UP001233172">
    <property type="component" value="Unassembled WGS sequence"/>
</dbReference>
<keyword evidence="2" id="KW-1185">Reference proteome</keyword>
<dbReference type="AlphaFoldDB" id="A0AAD8C2P8"/>
<reference evidence="1" key="2">
    <citation type="submission" date="2023-04" db="EMBL/GenBank/DDBJ databases">
        <authorList>
            <person name="Bu L."/>
            <person name="Lu L."/>
            <person name="Laidemitt M.R."/>
            <person name="Zhang S.M."/>
            <person name="Mutuku M."/>
            <person name="Mkoji G."/>
            <person name="Steinauer M."/>
            <person name="Loker E.S."/>
        </authorList>
    </citation>
    <scope>NUCLEOTIDE SEQUENCE</scope>
    <source>
        <strain evidence="1">KasaAsao</strain>
        <tissue evidence="1">Whole Snail</tissue>
    </source>
</reference>
<evidence type="ECO:0000313" key="2">
    <source>
        <dbReference type="Proteomes" id="UP001233172"/>
    </source>
</evidence>
<dbReference type="EMBL" id="JASAOG010000014">
    <property type="protein sequence ID" value="KAK0065397.1"/>
    <property type="molecule type" value="Genomic_DNA"/>
</dbReference>
<proteinExistence type="predicted"/>
<sequence>MSFEFQQHSRHVCQVWSLYAVLTFSSGVGLTSSSGAISEKGLHLPVAPSGSRVYIFQWRHLRAGFSSSSGAISDKGLHLPVAPSWSKVYIFQWRHLQSWNRVYSFQWRNLGAGLTSSSGAIVEQW</sequence>